<dbReference type="OrthoDB" id="10059102at2759"/>
<sequence>MASQKFVREELKWNVALAKKPWQPLHLIVEKQQTLTQPKWPERPIYIISLGKFITSSIQVVIVIVIRRLPPSQLKIRLGSSYSSKEGTVIAEKLQVIVHSSYNENTKDYDAALIKLPQSVPTSANVKPIALASFASTVQGGTKTVVTGWGYVAPGGPISDRLQSLTLPVVDQATCRKIYGNLLTNNMLCAGIMSGGKDACSILQYSRFIIDS</sequence>
<dbReference type="Proteomes" id="UP000053105">
    <property type="component" value="Unassembled WGS sequence"/>
</dbReference>
<reference evidence="4 5" key="1">
    <citation type="submission" date="2015-07" db="EMBL/GenBank/DDBJ databases">
        <title>The genome of Melipona quadrifasciata.</title>
        <authorList>
            <person name="Pan H."/>
            <person name="Kapheim K."/>
        </authorList>
    </citation>
    <scope>NUCLEOTIDE SEQUENCE [LARGE SCALE GENOMIC DNA]</scope>
    <source>
        <strain evidence="4">0111107301</strain>
        <tissue evidence="4">Whole body</tissue>
    </source>
</reference>
<protein>
    <submittedName>
        <fullName evidence="4">Trypsin-7</fullName>
    </submittedName>
</protein>
<evidence type="ECO:0000259" key="3">
    <source>
        <dbReference type="PROSITE" id="PS50240"/>
    </source>
</evidence>
<dbReference type="InterPro" id="IPR001254">
    <property type="entry name" value="Trypsin_dom"/>
</dbReference>
<dbReference type="InterPro" id="IPR043504">
    <property type="entry name" value="Peptidase_S1_PA_chymotrypsin"/>
</dbReference>
<dbReference type="PROSITE" id="PS50240">
    <property type="entry name" value="TRYPSIN_DOM"/>
    <property type="match status" value="1"/>
</dbReference>
<dbReference type="SMART" id="SM00020">
    <property type="entry name" value="Tryp_SPc"/>
    <property type="match status" value="1"/>
</dbReference>
<feature type="domain" description="Peptidase S1" evidence="3">
    <location>
        <begin position="6"/>
        <end position="200"/>
    </location>
</feature>
<dbReference type="STRING" id="166423.A0A0M8ZQQ5"/>
<dbReference type="EMBL" id="KQ435898">
    <property type="protein sequence ID" value="KOX69185.1"/>
    <property type="molecule type" value="Genomic_DNA"/>
</dbReference>
<dbReference type="InterPro" id="IPR009003">
    <property type="entry name" value="Peptidase_S1_PA"/>
</dbReference>
<gene>
    <name evidence="4" type="ORF">WN51_06338</name>
</gene>
<feature type="transmembrane region" description="Helical" evidence="2">
    <location>
        <begin position="45"/>
        <end position="66"/>
    </location>
</feature>
<keyword evidence="5" id="KW-1185">Reference proteome</keyword>
<organism evidence="4 5">
    <name type="scientific">Melipona quadrifasciata</name>
    <dbReference type="NCBI Taxonomy" id="166423"/>
    <lineage>
        <taxon>Eukaryota</taxon>
        <taxon>Metazoa</taxon>
        <taxon>Ecdysozoa</taxon>
        <taxon>Arthropoda</taxon>
        <taxon>Hexapoda</taxon>
        <taxon>Insecta</taxon>
        <taxon>Pterygota</taxon>
        <taxon>Neoptera</taxon>
        <taxon>Endopterygota</taxon>
        <taxon>Hymenoptera</taxon>
        <taxon>Apocrita</taxon>
        <taxon>Aculeata</taxon>
        <taxon>Apoidea</taxon>
        <taxon>Anthophila</taxon>
        <taxon>Apidae</taxon>
        <taxon>Melipona</taxon>
    </lineage>
</organism>
<dbReference type="SUPFAM" id="SSF50494">
    <property type="entry name" value="Trypsin-like serine proteases"/>
    <property type="match status" value="1"/>
</dbReference>
<evidence type="ECO:0000313" key="4">
    <source>
        <dbReference type="EMBL" id="KOX69185.1"/>
    </source>
</evidence>
<evidence type="ECO:0000256" key="1">
    <source>
        <dbReference type="ARBA" id="ARBA00023157"/>
    </source>
</evidence>
<evidence type="ECO:0000256" key="2">
    <source>
        <dbReference type="SAM" id="Phobius"/>
    </source>
</evidence>
<keyword evidence="2" id="KW-0472">Membrane</keyword>
<evidence type="ECO:0000313" key="5">
    <source>
        <dbReference type="Proteomes" id="UP000053105"/>
    </source>
</evidence>
<dbReference type="CDD" id="cd00190">
    <property type="entry name" value="Tryp_SPc"/>
    <property type="match status" value="1"/>
</dbReference>
<dbReference type="GO" id="GO:0004252">
    <property type="term" value="F:serine-type endopeptidase activity"/>
    <property type="evidence" value="ECO:0007669"/>
    <property type="project" value="InterPro"/>
</dbReference>
<keyword evidence="2" id="KW-1133">Transmembrane helix</keyword>
<dbReference type="Pfam" id="PF00089">
    <property type="entry name" value="Trypsin"/>
    <property type="match status" value="1"/>
</dbReference>
<keyword evidence="1" id="KW-1015">Disulfide bond</keyword>
<accession>A0A0M8ZQQ5</accession>
<name>A0A0M8ZQQ5_9HYME</name>
<keyword evidence="2" id="KW-0812">Transmembrane</keyword>
<dbReference type="PANTHER" id="PTHR24252">
    <property type="entry name" value="ACROSIN-RELATED"/>
    <property type="match status" value="1"/>
</dbReference>
<dbReference type="Gene3D" id="2.40.10.10">
    <property type="entry name" value="Trypsin-like serine proteases"/>
    <property type="match status" value="1"/>
</dbReference>
<proteinExistence type="predicted"/>
<dbReference type="PANTHER" id="PTHR24252:SF7">
    <property type="entry name" value="HYALIN"/>
    <property type="match status" value="1"/>
</dbReference>
<dbReference type="GO" id="GO:0006508">
    <property type="term" value="P:proteolysis"/>
    <property type="evidence" value="ECO:0007669"/>
    <property type="project" value="InterPro"/>
</dbReference>
<dbReference type="AlphaFoldDB" id="A0A0M8ZQQ5"/>